<proteinExistence type="predicted"/>
<dbReference type="Proteomes" id="UP001642360">
    <property type="component" value="Unassembled WGS sequence"/>
</dbReference>
<dbReference type="EMBL" id="CAUOFW020006135">
    <property type="protein sequence ID" value="CAK9173000.1"/>
    <property type="molecule type" value="Genomic_DNA"/>
</dbReference>
<evidence type="ECO:0000313" key="1">
    <source>
        <dbReference type="EMBL" id="CAK9173000.1"/>
    </source>
</evidence>
<evidence type="ECO:0000313" key="3">
    <source>
        <dbReference type="Proteomes" id="UP001642360"/>
    </source>
</evidence>
<protein>
    <submittedName>
        <fullName evidence="1">Uncharacterized protein</fullName>
    </submittedName>
</protein>
<sequence length="73" mass="8196">QAIEESTLPSSIELERVVISNDPSELVVAMTTDWSPNPLIFFPTDTAPTKVLILPSLIWSPEDDFHTEEEENL</sequence>
<dbReference type="EMBL" id="CAUOFW020007035">
    <property type="protein sequence ID" value="CAK9177349.1"/>
    <property type="molecule type" value="Genomic_DNA"/>
</dbReference>
<comment type="caution">
    <text evidence="1">The sequence shown here is derived from an EMBL/GenBank/DDBJ whole genome shotgun (WGS) entry which is preliminary data.</text>
</comment>
<gene>
    <name evidence="1" type="ORF">ILEXP_LOCUS42713</name>
    <name evidence="2" type="ORF">ILEXP_LOCUS47232</name>
</gene>
<accession>A0ABC8TU35</accession>
<name>A0ABC8TU35_9AQUA</name>
<organism evidence="1 3">
    <name type="scientific">Ilex paraguariensis</name>
    <name type="common">yerba mate</name>
    <dbReference type="NCBI Taxonomy" id="185542"/>
    <lineage>
        <taxon>Eukaryota</taxon>
        <taxon>Viridiplantae</taxon>
        <taxon>Streptophyta</taxon>
        <taxon>Embryophyta</taxon>
        <taxon>Tracheophyta</taxon>
        <taxon>Spermatophyta</taxon>
        <taxon>Magnoliopsida</taxon>
        <taxon>eudicotyledons</taxon>
        <taxon>Gunneridae</taxon>
        <taxon>Pentapetalae</taxon>
        <taxon>asterids</taxon>
        <taxon>campanulids</taxon>
        <taxon>Aquifoliales</taxon>
        <taxon>Aquifoliaceae</taxon>
        <taxon>Ilex</taxon>
    </lineage>
</organism>
<feature type="non-terminal residue" evidence="1">
    <location>
        <position position="1"/>
    </location>
</feature>
<keyword evidence="3" id="KW-1185">Reference proteome</keyword>
<dbReference type="AlphaFoldDB" id="A0ABC8TU35"/>
<reference evidence="1 3" key="1">
    <citation type="submission" date="2024-02" db="EMBL/GenBank/DDBJ databases">
        <authorList>
            <person name="Vignale AGUSTIN F."/>
            <person name="Sosa J E."/>
            <person name="Modenutti C."/>
        </authorList>
    </citation>
    <scope>NUCLEOTIDE SEQUENCE [LARGE SCALE GENOMIC DNA]</scope>
</reference>
<evidence type="ECO:0000313" key="2">
    <source>
        <dbReference type="EMBL" id="CAK9177349.1"/>
    </source>
</evidence>